<reference evidence="3 4" key="1">
    <citation type="submission" date="2016-11" db="EMBL/GenBank/DDBJ databases">
        <title>Study of marine rhodopsin-containing bacteria.</title>
        <authorList>
            <person name="Yoshizawa S."/>
            <person name="Kumagai Y."/>
            <person name="Kogure K."/>
        </authorList>
    </citation>
    <scope>NUCLEOTIDE SEQUENCE [LARGE SCALE GENOMIC DNA]</scope>
    <source>
        <strain evidence="3 4">SAORIC-28</strain>
    </source>
</reference>
<evidence type="ECO:0000313" key="4">
    <source>
        <dbReference type="Proteomes" id="UP000216339"/>
    </source>
</evidence>
<feature type="signal peptide" evidence="2">
    <location>
        <begin position="1"/>
        <end position="16"/>
    </location>
</feature>
<keyword evidence="1" id="KW-1133">Transmembrane helix</keyword>
<comment type="caution">
    <text evidence="3">The sequence shown here is derived from an EMBL/GenBank/DDBJ whole genome shotgun (WGS) entry which is preliminary data.</text>
</comment>
<gene>
    <name evidence="3" type="ORF">BSZ37_17700</name>
</gene>
<dbReference type="RefSeq" id="WP_095511814.1">
    <property type="nucleotide sequence ID" value="NZ_MQWD01000001.1"/>
</dbReference>
<feature type="chain" id="PRO_5013352218" description="Glycine zipper domain-containing protein" evidence="2">
    <location>
        <begin position="17"/>
        <end position="145"/>
    </location>
</feature>
<sequence>MRPLTLFALLAVGATAQPTAPPAARTGAWVRVETGPEVLLGRLVTPDSAGFLVVRTPEASRAIARESASGLWERVPAPGRGAWRGALLGGLVGGVALTALNYGGCEYDCDRALNAVAGVGVGAVVGGLAGATWGGLRGRWALRSP</sequence>
<keyword evidence="2" id="KW-0732">Signal</keyword>
<organism evidence="3 4">
    <name type="scientific">Rubrivirga marina</name>
    <dbReference type="NCBI Taxonomy" id="1196024"/>
    <lineage>
        <taxon>Bacteria</taxon>
        <taxon>Pseudomonadati</taxon>
        <taxon>Rhodothermota</taxon>
        <taxon>Rhodothermia</taxon>
        <taxon>Rhodothermales</taxon>
        <taxon>Rubricoccaceae</taxon>
        <taxon>Rubrivirga</taxon>
    </lineage>
</organism>
<keyword evidence="4" id="KW-1185">Reference proteome</keyword>
<name>A0A271J4C2_9BACT</name>
<dbReference type="Proteomes" id="UP000216339">
    <property type="component" value="Unassembled WGS sequence"/>
</dbReference>
<proteinExistence type="predicted"/>
<keyword evidence="1" id="KW-0472">Membrane</keyword>
<dbReference type="AlphaFoldDB" id="A0A271J4C2"/>
<feature type="transmembrane region" description="Helical" evidence="1">
    <location>
        <begin position="81"/>
        <end position="100"/>
    </location>
</feature>
<evidence type="ECO:0000313" key="3">
    <source>
        <dbReference type="EMBL" id="PAP78137.1"/>
    </source>
</evidence>
<accession>A0A271J4C2</accession>
<keyword evidence="1" id="KW-0812">Transmembrane</keyword>
<feature type="transmembrane region" description="Helical" evidence="1">
    <location>
        <begin position="112"/>
        <end position="136"/>
    </location>
</feature>
<evidence type="ECO:0000256" key="1">
    <source>
        <dbReference type="SAM" id="Phobius"/>
    </source>
</evidence>
<evidence type="ECO:0008006" key="5">
    <source>
        <dbReference type="Google" id="ProtNLM"/>
    </source>
</evidence>
<protein>
    <recommendedName>
        <fullName evidence="5">Glycine zipper domain-containing protein</fullName>
    </recommendedName>
</protein>
<evidence type="ECO:0000256" key="2">
    <source>
        <dbReference type="SAM" id="SignalP"/>
    </source>
</evidence>
<dbReference type="EMBL" id="MQWD01000001">
    <property type="protein sequence ID" value="PAP78137.1"/>
    <property type="molecule type" value="Genomic_DNA"/>
</dbReference>